<comment type="similarity">
    <text evidence="2">Belongs to the LarC family.</text>
</comment>
<keyword evidence="1 2" id="KW-0533">Nickel</keyword>
<dbReference type="HAMAP" id="MF_01074">
    <property type="entry name" value="LarC"/>
    <property type="match status" value="1"/>
</dbReference>
<feature type="region of interest" description="Disordered" evidence="3">
    <location>
        <begin position="406"/>
        <end position="433"/>
    </location>
</feature>
<reference evidence="5" key="1">
    <citation type="submission" date="2016-07" db="EMBL/GenBank/DDBJ databases">
        <title>Frankia sp. NRRL B-16219 Genome sequencing.</title>
        <authorList>
            <person name="Ghodhbane-Gtari F."/>
            <person name="Swanson E."/>
            <person name="Gueddou A."/>
            <person name="Louati M."/>
            <person name="Nouioui I."/>
            <person name="Hezbri K."/>
            <person name="Abebe-Akele F."/>
            <person name="Simpson S."/>
            <person name="Morris K."/>
            <person name="Thomas K."/>
            <person name="Gtari M."/>
            <person name="Tisa L.S."/>
        </authorList>
    </citation>
    <scope>NUCLEOTIDE SEQUENCE [LARGE SCALE GENOMIC DNA]</scope>
    <source>
        <strain evidence="5">NRRL B-16219</strain>
    </source>
</reference>
<dbReference type="OrthoDB" id="9765625at2"/>
<dbReference type="NCBIfam" id="TIGR00299">
    <property type="entry name" value="nickel pincer cofactor biosynthesis protein LarC"/>
    <property type="match status" value="1"/>
</dbReference>
<comment type="function">
    <text evidence="2">Involved in the biosynthesis of a nickel-pincer cofactor ((SCS)Ni(II) pincer complex). Binds Ni(2+), and functions in nickel delivery to pyridinium-3,5-bisthiocarboxylic acid mononucleotide (P2TMN), to form the mature cofactor. Is thus probably required for the activation of nickel-pincer cofactor-dependent enzymes.</text>
</comment>
<dbReference type="EMBL" id="MAXA01000044">
    <property type="protein sequence ID" value="OHV42630.1"/>
    <property type="molecule type" value="Genomic_DNA"/>
</dbReference>
<gene>
    <name evidence="2" type="primary">larC</name>
    <name evidence="4" type="ORF">BBK14_31855</name>
</gene>
<name>A0A1S1R8S1_9ACTN</name>
<dbReference type="GO" id="GO:0016829">
    <property type="term" value="F:lyase activity"/>
    <property type="evidence" value="ECO:0007669"/>
    <property type="project" value="UniProtKB-UniRule"/>
</dbReference>
<dbReference type="RefSeq" id="WP_071060127.1">
    <property type="nucleotide sequence ID" value="NZ_MAXA01000044.1"/>
</dbReference>
<dbReference type="Gene3D" id="3.10.20.300">
    <property type="entry name" value="mk0293 like domain"/>
    <property type="match status" value="1"/>
</dbReference>
<dbReference type="InterPro" id="IPR002822">
    <property type="entry name" value="Ni_insertion"/>
</dbReference>
<keyword evidence="2" id="KW-0456">Lyase</keyword>
<evidence type="ECO:0000313" key="5">
    <source>
        <dbReference type="Proteomes" id="UP000179769"/>
    </source>
</evidence>
<comment type="catalytic activity">
    <reaction evidence="2">
        <text>Ni(II)-pyridinium-3,5-bisthiocarboxylate mononucleotide = pyridinium-3,5-bisthiocarboxylate mononucleotide + Ni(2+)</text>
        <dbReference type="Rhea" id="RHEA:54784"/>
        <dbReference type="ChEBI" id="CHEBI:49786"/>
        <dbReference type="ChEBI" id="CHEBI:137372"/>
        <dbReference type="ChEBI" id="CHEBI:137373"/>
        <dbReference type="EC" id="4.99.1.12"/>
    </reaction>
</comment>
<dbReference type="GO" id="GO:0016151">
    <property type="term" value="F:nickel cation binding"/>
    <property type="evidence" value="ECO:0007669"/>
    <property type="project" value="UniProtKB-UniRule"/>
</dbReference>
<evidence type="ECO:0000256" key="2">
    <source>
        <dbReference type="HAMAP-Rule" id="MF_01074"/>
    </source>
</evidence>
<dbReference type="EC" id="4.99.1.12" evidence="2"/>
<dbReference type="Proteomes" id="UP000179769">
    <property type="component" value="Unassembled WGS sequence"/>
</dbReference>
<dbReference type="PANTHER" id="PTHR36566">
    <property type="entry name" value="NICKEL INSERTION PROTEIN-RELATED"/>
    <property type="match status" value="1"/>
</dbReference>
<evidence type="ECO:0000313" key="4">
    <source>
        <dbReference type="EMBL" id="OHV42630.1"/>
    </source>
</evidence>
<sequence length="433" mass="44084">MTGNTSTGIVGWLDATGGISGDMLLGACLDAGVDLAVLRAAVAALRLPDEVRLDARTVQRGGLRASQVLVRCAPSPHARGLADILGLLDAADLDPVVRARAADVFRALGTAEARVHGRPIEQVHFHEVGALDSLADVVGAVAGLHALGIDRLVCSPISLGGGRISAAHGAIPLPGPAVLELLRAAGAPASGGPVETELATPTGVALAVTLAEEFGPMPLMRTTSIGLGAGGRDLDGHPNVTRLVVGRADLAGPAAAHGARHGDSVVLETNVDDLDPRLWPSTLRALLAGGAADAWLTPILMKKGRPAHVLSVLCEPAAADRLRQVIFSHTTSIGVREHTVTKSALARRELRVAVAGGEVRVKIASSRGAVVNASVEYDDVVAVAATAGLPPKVVLDLARAEAVRAHSPAAPGNEFPTVEHPGAHGHGRPGQPG</sequence>
<organism evidence="4 5">
    <name type="scientific">Parafrankia soli</name>
    <dbReference type="NCBI Taxonomy" id="2599596"/>
    <lineage>
        <taxon>Bacteria</taxon>
        <taxon>Bacillati</taxon>
        <taxon>Actinomycetota</taxon>
        <taxon>Actinomycetes</taxon>
        <taxon>Frankiales</taxon>
        <taxon>Frankiaceae</taxon>
        <taxon>Parafrankia</taxon>
    </lineage>
</organism>
<accession>A0A1S1R8S1</accession>
<proteinExistence type="inferred from homology"/>
<dbReference type="Gene3D" id="3.30.70.1380">
    <property type="entry name" value="Transcriptional regulatory protein pf0864 domain like"/>
    <property type="match status" value="1"/>
</dbReference>
<comment type="caution">
    <text evidence="4">The sequence shown here is derived from an EMBL/GenBank/DDBJ whole genome shotgun (WGS) entry which is preliminary data.</text>
</comment>
<dbReference type="PANTHER" id="PTHR36566:SF1">
    <property type="entry name" value="PYRIDINIUM-3,5-BISTHIOCARBOXYLIC ACID MONONUCLEOTIDE NICKEL INSERTION PROTEIN"/>
    <property type="match status" value="1"/>
</dbReference>
<evidence type="ECO:0000256" key="3">
    <source>
        <dbReference type="SAM" id="MobiDB-lite"/>
    </source>
</evidence>
<keyword evidence="5" id="KW-1185">Reference proteome</keyword>
<dbReference type="GO" id="GO:0051604">
    <property type="term" value="P:protein maturation"/>
    <property type="evidence" value="ECO:0007669"/>
    <property type="project" value="UniProtKB-UniRule"/>
</dbReference>
<dbReference type="AlphaFoldDB" id="A0A1S1R8S1"/>
<evidence type="ECO:0000256" key="1">
    <source>
        <dbReference type="ARBA" id="ARBA00022596"/>
    </source>
</evidence>
<dbReference type="Pfam" id="PF01969">
    <property type="entry name" value="Ni_insertion"/>
    <property type="match status" value="1"/>
</dbReference>
<protein>
    <recommendedName>
        <fullName evidence="2">Pyridinium-3,5-bisthiocarboxylic acid mononucleotide nickel insertion protein</fullName>
        <shortName evidence="2">P2TMN nickel insertion protein</shortName>
        <ecNumber evidence="2">4.99.1.12</ecNumber>
    </recommendedName>
    <alternativeName>
        <fullName evidence="2">Nickel-pincer cofactor biosynthesis protein LarC</fullName>
    </alternativeName>
</protein>